<evidence type="ECO:0000313" key="1">
    <source>
        <dbReference type="EMBL" id="ADD81091.1"/>
    </source>
</evidence>
<gene>
    <name evidence="1" type="ORF">Poco6gene093</name>
</gene>
<reference evidence="1 2" key="1">
    <citation type="journal article" date="2011" name="Appl. Environ. Microbiol.">
        <title>Genomic and functional analyses of Rhodococcus equi phages ReqiPepy6, ReqiPoco6, ReqiPine5, and ReqiDocB7.</title>
        <authorList>
            <person name="Summer E.J."/>
            <person name="Liu M."/>
            <person name="Gill J.J."/>
            <person name="Grant M."/>
            <person name="Chan-Cortes T.N."/>
            <person name="Ferguson L."/>
            <person name="Janes C."/>
            <person name="Lange K."/>
            <person name="Bertoli M."/>
            <person name="Moore C."/>
            <person name="Orchard R.C."/>
            <person name="Cohen N."/>
            <person name="Young R."/>
        </authorList>
    </citation>
    <scope>NUCLEOTIDE SEQUENCE [LARGE SCALE GENOMIC DNA]</scope>
</reference>
<keyword evidence="2" id="KW-1185">Reference proteome</keyword>
<organism evidence="1 2">
    <name type="scientific">Rhodococcus phage ReqiPoco6</name>
    <dbReference type="NCBI Taxonomy" id="691964"/>
    <lineage>
        <taxon>Viruses</taxon>
        <taxon>Duplodnaviria</taxon>
        <taxon>Heunggongvirae</taxon>
        <taxon>Uroviricota</taxon>
        <taxon>Caudoviricetes</taxon>
        <taxon>Pepyhexavirus</taxon>
        <taxon>Pepyhexavirus poco6</taxon>
    </lineage>
</organism>
<protein>
    <submittedName>
        <fullName evidence="1">Gp093</fullName>
    </submittedName>
</protein>
<proteinExistence type="predicted"/>
<accession>D4P7W1</accession>
<dbReference type="EMBL" id="GU580942">
    <property type="protein sequence ID" value="ADD81091.1"/>
    <property type="molecule type" value="Genomic_DNA"/>
</dbReference>
<dbReference type="GeneID" id="18559803"/>
<dbReference type="Proteomes" id="UP000001057">
    <property type="component" value="Segment"/>
</dbReference>
<evidence type="ECO:0000313" key="2">
    <source>
        <dbReference type="Proteomes" id="UP000001057"/>
    </source>
</evidence>
<dbReference type="RefSeq" id="YP_009012674.1">
    <property type="nucleotide sequence ID" value="NC_023694.1"/>
</dbReference>
<sequence length="79" mass="8756">MPKHAKKPASVIDTIKQANANEDKPFIISLGVGSPPRAKCTCGWDVPPNEDLYVLGVAAFQHRDDTGHQLRQPEEPEFF</sequence>
<dbReference type="KEGG" id="vg:18559803"/>
<dbReference type="OrthoDB" id="36080at10239"/>
<name>D4P7W1_9CAUD</name>